<dbReference type="Pfam" id="PF02878">
    <property type="entry name" value="PGM_PMM_I"/>
    <property type="match status" value="1"/>
</dbReference>
<protein>
    <submittedName>
        <fullName evidence="12">Phosphoglucomutase</fullName>
    </submittedName>
</protein>
<dbReference type="OrthoDB" id="9806956at2"/>
<organism evidence="12 13">
    <name type="scientific">Nocardioides terrae</name>
    <dbReference type="NCBI Taxonomy" id="574651"/>
    <lineage>
        <taxon>Bacteria</taxon>
        <taxon>Bacillati</taxon>
        <taxon>Actinomycetota</taxon>
        <taxon>Actinomycetes</taxon>
        <taxon>Propionibacteriales</taxon>
        <taxon>Nocardioidaceae</taxon>
        <taxon>Nocardioides</taxon>
    </lineage>
</organism>
<dbReference type="PROSITE" id="PS00710">
    <property type="entry name" value="PGM_PMM"/>
    <property type="match status" value="1"/>
</dbReference>
<dbReference type="GO" id="GO:0004614">
    <property type="term" value="F:phosphoglucomutase activity"/>
    <property type="evidence" value="ECO:0007669"/>
    <property type="project" value="InterPro"/>
</dbReference>
<keyword evidence="6" id="KW-0413">Isomerase</keyword>
<dbReference type="InterPro" id="IPR016055">
    <property type="entry name" value="A-D-PHexomutase_a/b/a-I/II/III"/>
</dbReference>
<evidence type="ECO:0000256" key="4">
    <source>
        <dbReference type="ARBA" id="ARBA00022723"/>
    </source>
</evidence>
<dbReference type="PANTHER" id="PTHR45745">
    <property type="entry name" value="PHOSPHOMANNOMUTASE 45A"/>
    <property type="match status" value="1"/>
</dbReference>
<dbReference type="InterPro" id="IPR005846">
    <property type="entry name" value="A-D-PHexomutase_a/b/a-III"/>
</dbReference>
<feature type="domain" description="Alpha-D-phosphohexomutase alpha/beta/alpha" evidence="9">
    <location>
        <begin position="40"/>
        <end position="179"/>
    </location>
</feature>
<dbReference type="InterPro" id="IPR005844">
    <property type="entry name" value="A-D-PHexomutase_a/b/a-I"/>
</dbReference>
<evidence type="ECO:0000259" key="8">
    <source>
        <dbReference type="Pfam" id="PF00408"/>
    </source>
</evidence>
<evidence type="ECO:0000256" key="7">
    <source>
        <dbReference type="RuleBase" id="RU004326"/>
    </source>
</evidence>
<dbReference type="NCBIfam" id="TIGR01132">
    <property type="entry name" value="pgm"/>
    <property type="match status" value="1"/>
</dbReference>
<evidence type="ECO:0000256" key="2">
    <source>
        <dbReference type="ARBA" id="ARBA00010231"/>
    </source>
</evidence>
<evidence type="ECO:0000313" key="13">
    <source>
        <dbReference type="Proteomes" id="UP000198832"/>
    </source>
</evidence>
<dbReference type="GO" id="GO:0008973">
    <property type="term" value="F:phosphopentomutase activity"/>
    <property type="evidence" value="ECO:0007669"/>
    <property type="project" value="TreeGrafter"/>
</dbReference>
<evidence type="ECO:0000256" key="1">
    <source>
        <dbReference type="ARBA" id="ARBA00001946"/>
    </source>
</evidence>
<feature type="domain" description="Alpha-D-phosphohexomutase alpha/beta/alpha" evidence="11">
    <location>
        <begin position="319"/>
        <end position="442"/>
    </location>
</feature>
<dbReference type="Gene3D" id="3.30.310.50">
    <property type="entry name" value="Alpha-D-phosphohexomutase, C-terminal domain"/>
    <property type="match status" value="1"/>
</dbReference>
<dbReference type="InterPro" id="IPR005852">
    <property type="entry name" value="PGM_a-D-Glc-sp"/>
</dbReference>
<accession>A0A1I1F0Z5</accession>
<dbReference type="CDD" id="cd05801">
    <property type="entry name" value="PGM_like3"/>
    <property type="match status" value="1"/>
</dbReference>
<evidence type="ECO:0000313" key="12">
    <source>
        <dbReference type="EMBL" id="SFB90833.1"/>
    </source>
</evidence>
<evidence type="ECO:0000256" key="6">
    <source>
        <dbReference type="ARBA" id="ARBA00023235"/>
    </source>
</evidence>
<dbReference type="GO" id="GO:0000287">
    <property type="term" value="F:magnesium ion binding"/>
    <property type="evidence" value="ECO:0007669"/>
    <property type="project" value="InterPro"/>
</dbReference>
<dbReference type="InterPro" id="IPR005845">
    <property type="entry name" value="A-D-PHexomutase_a/b/a-II"/>
</dbReference>
<evidence type="ECO:0000256" key="5">
    <source>
        <dbReference type="ARBA" id="ARBA00022842"/>
    </source>
</evidence>
<dbReference type="EMBL" id="FOLB01000002">
    <property type="protein sequence ID" value="SFB90833.1"/>
    <property type="molecule type" value="Genomic_DNA"/>
</dbReference>
<name>A0A1I1F0Z5_9ACTN</name>
<dbReference type="PANTHER" id="PTHR45745:SF1">
    <property type="entry name" value="PHOSPHOGLUCOMUTASE 2B-RELATED"/>
    <property type="match status" value="1"/>
</dbReference>
<dbReference type="SUPFAM" id="SSF53738">
    <property type="entry name" value="Phosphoglucomutase, first 3 domains"/>
    <property type="match status" value="3"/>
</dbReference>
<keyword evidence="13" id="KW-1185">Reference proteome</keyword>
<gene>
    <name evidence="12" type="ORF">SAMN04487968_102249</name>
</gene>
<dbReference type="GO" id="GO:0006166">
    <property type="term" value="P:purine ribonucleoside salvage"/>
    <property type="evidence" value="ECO:0007669"/>
    <property type="project" value="TreeGrafter"/>
</dbReference>
<dbReference type="Proteomes" id="UP000198832">
    <property type="component" value="Unassembled WGS sequence"/>
</dbReference>
<evidence type="ECO:0000256" key="3">
    <source>
        <dbReference type="ARBA" id="ARBA00022553"/>
    </source>
</evidence>
<feature type="domain" description="Alpha-D-phosphohexomutase alpha/beta/alpha" evidence="10">
    <location>
        <begin position="209"/>
        <end position="313"/>
    </location>
</feature>
<keyword evidence="5 7" id="KW-0460">Magnesium</keyword>
<dbReference type="AlphaFoldDB" id="A0A1I1F0Z5"/>
<proteinExistence type="inferred from homology"/>
<dbReference type="Pfam" id="PF02880">
    <property type="entry name" value="PGM_PMM_III"/>
    <property type="match status" value="1"/>
</dbReference>
<dbReference type="STRING" id="574651.SAMN04487968_102249"/>
<dbReference type="InterPro" id="IPR005843">
    <property type="entry name" value="A-D-PHexomutase_C"/>
</dbReference>
<evidence type="ECO:0000259" key="11">
    <source>
        <dbReference type="Pfam" id="PF02880"/>
    </source>
</evidence>
<feature type="domain" description="Alpha-D-phosphohexomutase C-terminal" evidence="8">
    <location>
        <begin position="486"/>
        <end position="540"/>
    </location>
</feature>
<keyword evidence="4 7" id="KW-0479">Metal-binding</keyword>
<dbReference type="InterPro" id="IPR016066">
    <property type="entry name" value="A-D-PHexomutase_CS"/>
</dbReference>
<dbReference type="RefSeq" id="WP_091120509.1">
    <property type="nucleotide sequence ID" value="NZ_FOLB01000002.1"/>
</dbReference>
<comment type="cofactor">
    <cofactor evidence="1">
        <name>Mg(2+)</name>
        <dbReference type="ChEBI" id="CHEBI:18420"/>
    </cofactor>
</comment>
<dbReference type="Pfam" id="PF00408">
    <property type="entry name" value="PGM_PMM_IV"/>
    <property type="match status" value="1"/>
</dbReference>
<evidence type="ECO:0000259" key="10">
    <source>
        <dbReference type="Pfam" id="PF02879"/>
    </source>
</evidence>
<reference evidence="12 13" key="1">
    <citation type="submission" date="2016-10" db="EMBL/GenBank/DDBJ databases">
        <authorList>
            <person name="de Groot N.N."/>
        </authorList>
    </citation>
    <scope>NUCLEOTIDE SEQUENCE [LARGE SCALE GENOMIC DNA]</scope>
    <source>
        <strain evidence="12 13">CGMCC 1.7056</strain>
    </source>
</reference>
<dbReference type="SUPFAM" id="SSF55957">
    <property type="entry name" value="Phosphoglucomutase, C-terminal domain"/>
    <property type="match status" value="1"/>
</dbReference>
<dbReference type="Pfam" id="PF02879">
    <property type="entry name" value="PGM_PMM_II"/>
    <property type="match status" value="1"/>
</dbReference>
<sequence length="549" mass="57823">MVDPRAGTPATDADLVDVPQLVTAYFTRTPDPDDPDQQVVFGTSGHRGSSLRTAFNEAHIVATTQAICDYRMGQGYDGPLFLGRDTHALSEPAYVSAVEVLIANDVTVMLQGGYQPTPAVSLAILTANEGRTSGSGLADGIVVTPSHNPPADGGFKYNPPHGGPADSAATSWIADRANELIRSGLSAVKRVPWTRARGQAHDYDFLGGYVDALPSVVDLDAIRGAGVRIGADPLGGASVHYWARIAEQHRLDLTVVNPAVDPTWRFMTLDWDAKIRMDCSSPYAMSSLIARRDEFDLCTGNDADADRHGIVTPDAGLMNPNHFLAVAIGYLFGGARPEWPATAQIGKTLVSSSMIDRVAASLDGGAGKPLVEVPVGFKWFVPGLIDGSFGFGGEESAGASFLRRDGSVWTTDKDGLLLALLASEILGATGETPSQHYADLVARHGRPAYERVDAPASREEKAALAKLSADAVTATSLAGEEITAKLTEAPGNGAAIGGLKVTTESAWFAARPSGTEDVYKIYAESFRGPEHLAQVQEEARSVVAAALGS</sequence>
<dbReference type="Gene3D" id="3.40.120.10">
    <property type="entry name" value="Alpha-D-Glucose-1,6-Bisphosphate, subunit A, domain 3"/>
    <property type="match status" value="3"/>
</dbReference>
<dbReference type="InterPro" id="IPR036900">
    <property type="entry name" value="A-D-PHexomutase_C_sf"/>
</dbReference>
<evidence type="ECO:0000259" key="9">
    <source>
        <dbReference type="Pfam" id="PF02878"/>
    </source>
</evidence>
<dbReference type="GO" id="GO:0005975">
    <property type="term" value="P:carbohydrate metabolic process"/>
    <property type="evidence" value="ECO:0007669"/>
    <property type="project" value="InterPro"/>
</dbReference>
<keyword evidence="3" id="KW-0597">Phosphoprotein</keyword>
<comment type="similarity">
    <text evidence="2 7">Belongs to the phosphohexose mutase family.</text>
</comment>